<evidence type="ECO:0000259" key="2">
    <source>
        <dbReference type="PROSITE" id="PS50234"/>
    </source>
</evidence>
<dbReference type="PROSITE" id="PS50234">
    <property type="entry name" value="VWFA"/>
    <property type="match status" value="3"/>
</dbReference>
<feature type="domain" description="VWFA" evidence="2">
    <location>
        <begin position="328"/>
        <end position="513"/>
    </location>
</feature>
<protein>
    <recommendedName>
        <fullName evidence="2">VWFA domain-containing protein</fullName>
    </recommendedName>
</protein>
<dbReference type="SMART" id="SM00327">
    <property type="entry name" value="VWA"/>
    <property type="match status" value="3"/>
</dbReference>
<dbReference type="InterPro" id="IPR000884">
    <property type="entry name" value="TSP1_rpt"/>
</dbReference>
<dbReference type="Gene3D" id="2.20.100.10">
    <property type="entry name" value="Thrombospondin type-1 (TSP1) repeat"/>
    <property type="match status" value="3"/>
</dbReference>
<dbReference type="InterPro" id="IPR036383">
    <property type="entry name" value="TSP1_rpt_sf"/>
</dbReference>
<dbReference type="InterPro" id="IPR002035">
    <property type="entry name" value="VWF_A"/>
</dbReference>
<evidence type="ECO:0000313" key="4">
    <source>
        <dbReference type="Proteomes" id="UP001159405"/>
    </source>
</evidence>
<reference evidence="3 4" key="1">
    <citation type="submission" date="2022-05" db="EMBL/GenBank/DDBJ databases">
        <authorList>
            <consortium name="Genoscope - CEA"/>
            <person name="William W."/>
        </authorList>
    </citation>
    <scope>NUCLEOTIDE SEQUENCE [LARGE SCALE GENOMIC DNA]</scope>
</reference>
<organism evidence="3 4">
    <name type="scientific">Porites lobata</name>
    <dbReference type="NCBI Taxonomy" id="104759"/>
    <lineage>
        <taxon>Eukaryota</taxon>
        <taxon>Metazoa</taxon>
        <taxon>Cnidaria</taxon>
        <taxon>Anthozoa</taxon>
        <taxon>Hexacorallia</taxon>
        <taxon>Scleractinia</taxon>
        <taxon>Fungiina</taxon>
        <taxon>Poritidae</taxon>
        <taxon>Porites</taxon>
    </lineage>
</organism>
<name>A0ABN8MNT5_9CNID</name>
<feature type="domain" description="VWFA" evidence="2">
    <location>
        <begin position="584"/>
        <end position="764"/>
    </location>
</feature>
<dbReference type="SUPFAM" id="SSF82895">
    <property type="entry name" value="TSP-1 type 1 repeat"/>
    <property type="match status" value="3"/>
</dbReference>
<dbReference type="PANTHER" id="PTHR24020">
    <property type="entry name" value="COLLAGEN ALPHA"/>
    <property type="match status" value="1"/>
</dbReference>
<dbReference type="Pfam" id="PF00090">
    <property type="entry name" value="TSP_1"/>
    <property type="match status" value="3"/>
</dbReference>
<evidence type="ECO:0000313" key="3">
    <source>
        <dbReference type="EMBL" id="CAH3032593.1"/>
    </source>
</evidence>
<keyword evidence="1" id="KW-0732">Signal</keyword>
<dbReference type="Gene3D" id="3.40.50.410">
    <property type="entry name" value="von Willebrand factor, type A domain"/>
    <property type="match status" value="3"/>
</dbReference>
<sequence length="767" mass="84931">MPRICLLLASLYILLAGGSYVEDDCRAEIELGLLIDVSSSYGEGDEGLNVKLFLQRFLDYYHIDANKTHLAVITYAEQPRLLFSFHDDEYQSFEAATSAISAALKDIQPGGRPLTEKALTTAYDKLFNLPPSNNKQRVLFVFTVYEDIVRTIEERGVNIVAVSWDETEASKIAGRRGHAVFVQNVADALSRLQEIVGYTCLIHGGYTEWGEWSVCSKTCGVGQQIRQRSCSNPIPSKDGSNCDDLGPSSDTRLCNSQPCGDIDGGYSEWTLWSVCSHDCGGGRMKRRRLCVNPPQQENGQFCAGADIQTKTCNTNKCDSESPCQQGLDLGILIDTSLSVRRRNLNVLLRTLFPPFVRTFQISKSETHFGLITFHATSHFEFNFADRRYYSARGLANRIVGITNKTIFKTRIDRGLLSAYHELFTTRAGDRTEKQNVLLVFTDGRPFPPHEVLPFSLTIPPLREEKKVHIVAVGYGVNIKINRTVLEEIGGDNVLVMDSELGYRSYVSQVIEMVCTVDGGYTQWSIWSLCSASCGSGTQARYRRCNAPPKRNGGNDCKGEFFEVRPCGEMYCPNVPPNCTDIKLNLAIILEASSEIGLQHFLAAKEFIKKLLELNDVSPTGTHVSLVLFNNRAFDIISFQQPSSQNIDVLSIVLQFLPPQLVIAPGKRLDIALTHVNDNVFNAVTSQGRDITDVAVFITDGRIIDGNNVTGTVSSLKEKNIKLVTVSSGTDIRQEVLYDIAGPNMCLSVSLQEMVANVEKVATKVCSP</sequence>
<proteinExistence type="predicted"/>
<dbReference type="InterPro" id="IPR050525">
    <property type="entry name" value="ECM_Assembly_Org"/>
</dbReference>
<dbReference type="Pfam" id="PF00092">
    <property type="entry name" value="VWA"/>
    <property type="match status" value="3"/>
</dbReference>
<gene>
    <name evidence="3" type="ORF">PLOB_00000062</name>
</gene>
<accession>A0ABN8MNT5</accession>
<comment type="caution">
    <text evidence="3">The sequence shown here is derived from an EMBL/GenBank/DDBJ whole genome shotgun (WGS) entry which is preliminary data.</text>
</comment>
<dbReference type="PROSITE" id="PS50092">
    <property type="entry name" value="TSP1"/>
    <property type="match status" value="3"/>
</dbReference>
<dbReference type="SMART" id="SM00209">
    <property type="entry name" value="TSP1"/>
    <property type="match status" value="3"/>
</dbReference>
<keyword evidence="4" id="KW-1185">Reference proteome</keyword>
<evidence type="ECO:0000256" key="1">
    <source>
        <dbReference type="SAM" id="SignalP"/>
    </source>
</evidence>
<dbReference type="SUPFAM" id="SSF53300">
    <property type="entry name" value="vWA-like"/>
    <property type="match status" value="3"/>
</dbReference>
<dbReference type="EMBL" id="CALNXK010000001">
    <property type="protein sequence ID" value="CAH3032593.1"/>
    <property type="molecule type" value="Genomic_DNA"/>
</dbReference>
<feature type="chain" id="PRO_5047322587" description="VWFA domain-containing protein" evidence="1">
    <location>
        <begin position="19"/>
        <end position="767"/>
    </location>
</feature>
<dbReference type="Proteomes" id="UP001159405">
    <property type="component" value="Unassembled WGS sequence"/>
</dbReference>
<feature type="domain" description="VWFA" evidence="2">
    <location>
        <begin position="30"/>
        <end position="143"/>
    </location>
</feature>
<dbReference type="InterPro" id="IPR036465">
    <property type="entry name" value="vWFA_dom_sf"/>
</dbReference>
<dbReference type="CDD" id="cd01450">
    <property type="entry name" value="vWFA_subfamily_ECM"/>
    <property type="match status" value="3"/>
</dbReference>
<feature type="signal peptide" evidence="1">
    <location>
        <begin position="1"/>
        <end position="18"/>
    </location>
</feature>